<protein>
    <recommendedName>
        <fullName evidence="4">Protein kinase domain-containing protein</fullName>
    </recommendedName>
</protein>
<keyword evidence="1" id="KW-0732">Signal</keyword>
<evidence type="ECO:0000256" key="1">
    <source>
        <dbReference type="SAM" id="SignalP"/>
    </source>
</evidence>
<evidence type="ECO:0000313" key="2">
    <source>
        <dbReference type="EMBL" id="EFJ17514.1"/>
    </source>
</evidence>
<organism evidence="3">
    <name type="scientific">Selaginella moellendorffii</name>
    <name type="common">Spikemoss</name>
    <dbReference type="NCBI Taxonomy" id="88036"/>
    <lineage>
        <taxon>Eukaryota</taxon>
        <taxon>Viridiplantae</taxon>
        <taxon>Streptophyta</taxon>
        <taxon>Embryophyta</taxon>
        <taxon>Tracheophyta</taxon>
        <taxon>Lycopodiopsida</taxon>
        <taxon>Selaginellales</taxon>
        <taxon>Selaginellaceae</taxon>
        <taxon>Selaginella</taxon>
    </lineage>
</organism>
<reference evidence="2 3" key="1">
    <citation type="journal article" date="2011" name="Science">
        <title>The Selaginella genome identifies genetic changes associated with the evolution of vascular plants.</title>
        <authorList>
            <person name="Banks J.A."/>
            <person name="Nishiyama T."/>
            <person name="Hasebe M."/>
            <person name="Bowman J.L."/>
            <person name="Gribskov M."/>
            <person name="dePamphilis C."/>
            <person name="Albert V.A."/>
            <person name="Aono N."/>
            <person name="Aoyama T."/>
            <person name="Ambrose B.A."/>
            <person name="Ashton N.W."/>
            <person name="Axtell M.J."/>
            <person name="Barker E."/>
            <person name="Barker M.S."/>
            <person name="Bennetzen J.L."/>
            <person name="Bonawitz N.D."/>
            <person name="Chapple C."/>
            <person name="Cheng C."/>
            <person name="Correa L.G."/>
            <person name="Dacre M."/>
            <person name="DeBarry J."/>
            <person name="Dreyer I."/>
            <person name="Elias M."/>
            <person name="Engstrom E.M."/>
            <person name="Estelle M."/>
            <person name="Feng L."/>
            <person name="Finet C."/>
            <person name="Floyd S.K."/>
            <person name="Frommer W.B."/>
            <person name="Fujita T."/>
            <person name="Gramzow L."/>
            <person name="Gutensohn M."/>
            <person name="Harholt J."/>
            <person name="Hattori M."/>
            <person name="Heyl A."/>
            <person name="Hirai T."/>
            <person name="Hiwatashi Y."/>
            <person name="Ishikawa M."/>
            <person name="Iwata M."/>
            <person name="Karol K.G."/>
            <person name="Koehler B."/>
            <person name="Kolukisaoglu U."/>
            <person name="Kubo M."/>
            <person name="Kurata T."/>
            <person name="Lalonde S."/>
            <person name="Li K."/>
            <person name="Li Y."/>
            <person name="Litt A."/>
            <person name="Lyons E."/>
            <person name="Manning G."/>
            <person name="Maruyama T."/>
            <person name="Michael T.P."/>
            <person name="Mikami K."/>
            <person name="Miyazaki S."/>
            <person name="Morinaga S."/>
            <person name="Murata T."/>
            <person name="Mueller-Roeber B."/>
            <person name="Nelson D.R."/>
            <person name="Obara M."/>
            <person name="Oguri Y."/>
            <person name="Olmstead R.G."/>
            <person name="Onodera N."/>
            <person name="Petersen B.L."/>
            <person name="Pils B."/>
            <person name="Prigge M."/>
            <person name="Rensing S.A."/>
            <person name="Riano-Pachon D.M."/>
            <person name="Roberts A.W."/>
            <person name="Sato Y."/>
            <person name="Scheller H.V."/>
            <person name="Schulz B."/>
            <person name="Schulz C."/>
            <person name="Shakirov E.V."/>
            <person name="Shibagaki N."/>
            <person name="Shinohara N."/>
            <person name="Shippen D.E."/>
            <person name="Soerensen I."/>
            <person name="Sotooka R."/>
            <person name="Sugimoto N."/>
            <person name="Sugita M."/>
            <person name="Sumikawa N."/>
            <person name="Tanurdzic M."/>
            <person name="Theissen G."/>
            <person name="Ulvskov P."/>
            <person name="Wakazuki S."/>
            <person name="Weng J.K."/>
            <person name="Willats W.W."/>
            <person name="Wipf D."/>
            <person name="Wolf P.G."/>
            <person name="Yang L."/>
            <person name="Zimmer A.D."/>
            <person name="Zhu Q."/>
            <person name="Mitros T."/>
            <person name="Hellsten U."/>
            <person name="Loque D."/>
            <person name="Otillar R."/>
            <person name="Salamov A."/>
            <person name="Schmutz J."/>
            <person name="Shapiro H."/>
            <person name="Lindquist E."/>
            <person name="Lucas S."/>
            <person name="Rokhsar D."/>
            <person name="Grigoriev I.V."/>
        </authorList>
    </citation>
    <scope>NUCLEOTIDE SEQUENCE [LARGE SCALE GENOMIC DNA]</scope>
</reference>
<evidence type="ECO:0000313" key="3">
    <source>
        <dbReference type="Proteomes" id="UP000001514"/>
    </source>
</evidence>
<dbReference type="KEGG" id="smo:SELMODRAFT_420902"/>
<sequence length="492" mass="56028">MNPSLLLLLLLESPFSDPEDWKEKNSLATSSDTGSAVYNSYSEYYLVFFADGDLRISLVPHEVVPGHCPPYNLDSVLGGCYIYKVTGTAIDKAFFLLQLLCVLQLPRFQDLKPDLKPDYVYLVLTGSIPDEILESLIALPDLTALRDFYFQPFPEHLRLPLAENVYNWLPLNRSQIFKPDVNDFSTLLSSFAYDILNNVLAQGREETFHYTYAALIAESEQYLRELLESVEARQCPRIWPWLRLIEGRGRRGRNRGNPAEELVDKDDGDSIPYVPAHYARAFVLVHKLEAICQSSSVPPIKRMESRWSGKTLRVLLQQSGEYALVCLHSRNIMYRDLRLPNIVKMSDGIWWIVEFDDAAMSPSDGADYLELSVPKICGKHDCKAHSFRMFDAHQPFEGRTRRFICVDFGCGLLFANLGSTLAASRNLVILSMCHQHMGSMKSQMGTMALGYMAQVQVQLFAIWLDRLASVSTRREIQAKSQTIGEGFWSFYR</sequence>
<gene>
    <name evidence="2" type="ORF">SELMODRAFT_420902</name>
</gene>
<dbReference type="HOGENOM" id="CLU_554801_0_0_1"/>
<feature type="signal peptide" evidence="1">
    <location>
        <begin position="1"/>
        <end position="18"/>
    </location>
</feature>
<name>D8SDH4_SELML</name>
<dbReference type="Proteomes" id="UP000001514">
    <property type="component" value="Unassembled WGS sequence"/>
</dbReference>
<feature type="chain" id="PRO_5003122620" description="Protein kinase domain-containing protein" evidence="1">
    <location>
        <begin position="19"/>
        <end position="492"/>
    </location>
</feature>
<dbReference type="EMBL" id="GL377613">
    <property type="protein sequence ID" value="EFJ17514.1"/>
    <property type="molecule type" value="Genomic_DNA"/>
</dbReference>
<evidence type="ECO:0008006" key="4">
    <source>
        <dbReference type="Google" id="ProtNLM"/>
    </source>
</evidence>
<proteinExistence type="predicted"/>
<dbReference type="AlphaFoldDB" id="D8SDH4"/>
<dbReference type="InterPro" id="IPR011009">
    <property type="entry name" value="Kinase-like_dom_sf"/>
</dbReference>
<keyword evidence="3" id="KW-1185">Reference proteome</keyword>
<dbReference type="SUPFAM" id="SSF56112">
    <property type="entry name" value="Protein kinase-like (PK-like)"/>
    <property type="match status" value="1"/>
</dbReference>
<dbReference type="Gramene" id="EFJ17514">
    <property type="protein sequence ID" value="EFJ17514"/>
    <property type="gene ID" value="SELMODRAFT_420902"/>
</dbReference>
<accession>D8SDH4</accession>
<dbReference type="InParanoid" id="D8SDH4"/>